<reference evidence="8 9" key="1">
    <citation type="submission" date="2020-08" db="EMBL/GenBank/DDBJ databases">
        <title>A Genomic Blueprint of the Chicken Gut Microbiome.</title>
        <authorList>
            <person name="Gilroy R."/>
            <person name="Ravi A."/>
            <person name="Getino M."/>
            <person name="Pursley I."/>
            <person name="Horton D.L."/>
            <person name="Alikhan N.-F."/>
            <person name="Baker D."/>
            <person name="Gharbi K."/>
            <person name="Hall N."/>
            <person name="Watson M."/>
            <person name="Adriaenssens E.M."/>
            <person name="Foster-Nyarko E."/>
            <person name="Jarju S."/>
            <person name="Secka A."/>
            <person name="Antonio M."/>
            <person name="Oren A."/>
            <person name="Chaudhuri R."/>
            <person name="La Ragione R.M."/>
            <person name="Hildebrand F."/>
            <person name="Pallen M.J."/>
        </authorList>
    </citation>
    <scope>NUCLEOTIDE SEQUENCE [LARGE SCALE GENOMIC DNA]</scope>
    <source>
        <strain evidence="8 9">Sa3CVA3</strain>
    </source>
</reference>
<evidence type="ECO:0000313" key="8">
    <source>
        <dbReference type="EMBL" id="MBD7942401.1"/>
    </source>
</evidence>
<gene>
    <name evidence="8" type="ORF">H9656_13475</name>
</gene>
<keyword evidence="4 6" id="KW-1133">Transmembrane helix</keyword>
<evidence type="ECO:0000256" key="1">
    <source>
        <dbReference type="ARBA" id="ARBA00004651"/>
    </source>
</evidence>
<keyword evidence="3 6" id="KW-0812">Transmembrane</keyword>
<feature type="domain" description="Type II secretion system protein GspF" evidence="7">
    <location>
        <begin position="160"/>
        <end position="285"/>
    </location>
</feature>
<dbReference type="Proteomes" id="UP000638918">
    <property type="component" value="Unassembled WGS sequence"/>
</dbReference>
<feature type="transmembrane region" description="Helical" evidence="6">
    <location>
        <begin position="299"/>
        <end position="319"/>
    </location>
</feature>
<keyword evidence="2" id="KW-1003">Cell membrane</keyword>
<dbReference type="PANTHER" id="PTHR35007">
    <property type="entry name" value="INTEGRAL MEMBRANE PROTEIN-RELATED"/>
    <property type="match status" value="1"/>
</dbReference>
<dbReference type="PANTHER" id="PTHR35007:SF1">
    <property type="entry name" value="PILUS ASSEMBLY PROTEIN"/>
    <property type="match status" value="1"/>
</dbReference>
<organism evidence="8 9">
    <name type="scientific">Brevundimonas guildfordensis</name>
    <dbReference type="NCBI Taxonomy" id="2762241"/>
    <lineage>
        <taxon>Bacteria</taxon>
        <taxon>Pseudomonadati</taxon>
        <taxon>Pseudomonadota</taxon>
        <taxon>Alphaproteobacteria</taxon>
        <taxon>Caulobacterales</taxon>
        <taxon>Caulobacteraceae</taxon>
        <taxon>Brevundimonas</taxon>
    </lineage>
</organism>
<feature type="transmembrane region" description="Helical" evidence="6">
    <location>
        <begin position="6"/>
        <end position="25"/>
    </location>
</feature>
<dbReference type="Pfam" id="PF00482">
    <property type="entry name" value="T2SSF"/>
    <property type="match status" value="1"/>
</dbReference>
<dbReference type="RefSeq" id="WP_191744759.1">
    <property type="nucleotide sequence ID" value="NZ_JACSQU010000003.1"/>
</dbReference>
<feature type="transmembrane region" description="Helical" evidence="6">
    <location>
        <begin position="262"/>
        <end position="287"/>
    </location>
</feature>
<keyword evidence="9" id="KW-1185">Reference proteome</keyword>
<evidence type="ECO:0000313" key="9">
    <source>
        <dbReference type="Proteomes" id="UP000638918"/>
    </source>
</evidence>
<sequence length="327" mass="35092">MLLPVLAAVLAFITIGGVGWVLVGGDDSSGQAVKRAKGLAVSRTESVAAAKRAAAANTPEARRKQIMVQLREVDRRERKARMTTSAKLKQAGLELTVRTFVIISVVMGLIGALLAFVLGGNILIVVGVGITMGLGLPRWVVNMKAKARMKQFSLAFPDAVDVLVRGIKTGLPVHDCFKVIARESPEPLAGEFRLLVEGIGVGLTLADALDKMYMRMPTPELKFFAIVIAIQQKSGGNLAEALSNLTSVLRARRMMGEKIKAMSSEAVASAAIIGALPPAVMIMVTLTSPSYMMLLFTDVRGHVMLLGAVLWMATGVFVMKRMINFKF</sequence>
<proteinExistence type="predicted"/>
<protein>
    <submittedName>
        <fullName evidence="8">Type II secretion system F family protein</fullName>
    </submittedName>
</protein>
<feature type="transmembrane region" description="Helical" evidence="6">
    <location>
        <begin position="122"/>
        <end position="141"/>
    </location>
</feature>
<dbReference type="Gene3D" id="1.20.81.30">
    <property type="entry name" value="Type II secretion system (T2SS), domain F"/>
    <property type="match status" value="1"/>
</dbReference>
<evidence type="ECO:0000256" key="2">
    <source>
        <dbReference type="ARBA" id="ARBA00022475"/>
    </source>
</evidence>
<comment type="caution">
    <text evidence="8">The sequence shown here is derived from an EMBL/GenBank/DDBJ whole genome shotgun (WGS) entry which is preliminary data.</text>
</comment>
<dbReference type="InterPro" id="IPR018076">
    <property type="entry name" value="T2SS_GspF_dom"/>
</dbReference>
<feature type="transmembrane region" description="Helical" evidence="6">
    <location>
        <begin position="95"/>
        <end position="116"/>
    </location>
</feature>
<evidence type="ECO:0000259" key="7">
    <source>
        <dbReference type="Pfam" id="PF00482"/>
    </source>
</evidence>
<keyword evidence="5 6" id="KW-0472">Membrane</keyword>
<comment type="subcellular location">
    <subcellularLocation>
        <location evidence="1">Cell membrane</location>
        <topology evidence="1">Multi-pass membrane protein</topology>
    </subcellularLocation>
</comment>
<evidence type="ECO:0000256" key="6">
    <source>
        <dbReference type="SAM" id="Phobius"/>
    </source>
</evidence>
<evidence type="ECO:0000256" key="3">
    <source>
        <dbReference type="ARBA" id="ARBA00022692"/>
    </source>
</evidence>
<dbReference type="EMBL" id="JACSQU010000003">
    <property type="protein sequence ID" value="MBD7942401.1"/>
    <property type="molecule type" value="Genomic_DNA"/>
</dbReference>
<name>A0ABR8R3P5_9CAUL</name>
<accession>A0ABR8R3P5</accession>
<evidence type="ECO:0000256" key="4">
    <source>
        <dbReference type="ARBA" id="ARBA00022989"/>
    </source>
</evidence>
<dbReference type="InterPro" id="IPR042094">
    <property type="entry name" value="T2SS_GspF_sf"/>
</dbReference>
<evidence type="ECO:0000256" key="5">
    <source>
        <dbReference type="ARBA" id="ARBA00023136"/>
    </source>
</evidence>